<feature type="transmembrane region" description="Helical" evidence="1">
    <location>
        <begin position="40"/>
        <end position="58"/>
    </location>
</feature>
<keyword evidence="1" id="KW-0472">Membrane</keyword>
<evidence type="ECO:0000313" key="2">
    <source>
        <dbReference type="EMBL" id="OGH59823.1"/>
    </source>
</evidence>
<accession>A0A1F6LKI6</accession>
<proteinExistence type="predicted"/>
<name>A0A1F6LKI6_9BACT</name>
<evidence type="ECO:0000313" key="3">
    <source>
        <dbReference type="Proteomes" id="UP000177067"/>
    </source>
</evidence>
<sequence length="299" mass="34808">MLEHKKSKIDQYVDTSGQFSSRQLKIGTWYLLHRELFREIFIGFLITLCVVFYGFGLWKWGEYLFFGYWNDQEYLAKYTQTNQNYSSIQEIYKAQDLNVADVRVFATSENMYDFVASIQNPNERWIAKVTYHFVYSGIESQIETAIIIPLSKRPVALFGVESNAFPANTNFVIDNIEWESVDAHDVPDVKNFIAERNLFQADNFIVSDASLSGLSFPVISFDLINSSAFNYWEPVFLVELLNGSQVIGYVYLYFEKMAAFSTESVELRYFSQVAEFNNFRIIPIINFFDDNIYINPGDF</sequence>
<reference evidence="2 3" key="1">
    <citation type="journal article" date="2016" name="Nat. Commun.">
        <title>Thousands of microbial genomes shed light on interconnected biogeochemical processes in an aquifer system.</title>
        <authorList>
            <person name="Anantharaman K."/>
            <person name="Brown C.T."/>
            <person name="Hug L.A."/>
            <person name="Sharon I."/>
            <person name="Castelle C.J."/>
            <person name="Probst A.J."/>
            <person name="Thomas B.C."/>
            <person name="Singh A."/>
            <person name="Wilkins M.J."/>
            <person name="Karaoz U."/>
            <person name="Brodie E.L."/>
            <person name="Williams K.H."/>
            <person name="Hubbard S.S."/>
            <person name="Banfield J.F."/>
        </authorList>
    </citation>
    <scope>NUCLEOTIDE SEQUENCE [LARGE SCALE GENOMIC DNA]</scope>
</reference>
<organism evidence="2 3">
    <name type="scientific">Candidatus Magasanikbacteria bacterium RIFCSPHIGHO2_01_FULL_33_34</name>
    <dbReference type="NCBI Taxonomy" id="1798671"/>
    <lineage>
        <taxon>Bacteria</taxon>
        <taxon>Candidatus Magasanikiibacteriota</taxon>
    </lineage>
</organism>
<keyword evidence="1" id="KW-0812">Transmembrane</keyword>
<dbReference type="AlphaFoldDB" id="A0A1F6LKI6"/>
<comment type="caution">
    <text evidence="2">The sequence shown here is derived from an EMBL/GenBank/DDBJ whole genome shotgun (WGS) entry which is preliminary data.</text>
</comment>
<dbReference type="Proteomes" id="UP000177067">
    <property type="component" value="Unassembled WGS sequence"/>
</dbReference>
<gene>
    <name evidence="2" type="ORF">A2725_02285</name>
</gene>
<protein>
    <submittedName>
        <fullName evidence="2">Uncharacterized protein</fullName>
    </submittedName>
</protein>
<dbReference type="EMBL" id="MFPS01000006">
    <property type="protein sequence ID" value="OGH59823.1"/>
    <property type="molecule type" value="Genomic_DNA"/>
</dbReference>
<evidence type="ECO:0000256" key="1">
    <source>
        <dbReference type="SAM" id="Phobius"/>
    </source>
</evidence>
<keyword evidence="1" id="KW-1133">Transmembrane helix</keyword>